<accession>A0AA38U271</accession>
<organism evidence="1 2">
    <name type="scientific">Lentinula raphanica</name>
    <dbReference type="NCBI Taxonomy" id="153919"/>
    <lineage>
        <taxon>Eukaryota</taxon>
        <taxon>Fungi</taxon>
        <taxon>Dikarya</taxon>
        <taxon>Basidiomycota</taxon>
        <taxon>Agaricomycotina</taxon>
        <taxon>Agaricomycetes</taxon>
        <taxon>Agaricomycetidae</taxon>
        <taxon>Agaricales</taxon>
        <taxon>Marasmiineae</taxon>
        <taxon>Omphalotaceae</taxon>
        <taxon>Lentinula</taxon>
    </lineage>
</organism>
<comment type="caution">
    <text evidence="1">The sequence shown here is derived from an EMBL/GenBank/DDBJ whole genome shotgun (WGS) entry which is preliminary data.</text>
</comment>
<evidence type="ECO:0000313" key="1">
    <source>
        <dbReference type="EMBL" id="KAJ3830911.1"/>
    </source>
</evidence>
<dbReference type="AlphaFoldDB" id="A0AA38U271"/>
<sequence>MPRRVTAWDRANNSLSEFHLRSGPSLLEQAYPLPDVFFTPSNDLKVSLLLMWLRLRPLLQWKLSLPTRMKGYKNTEWRALFEAIDGKKVESMKARGNMLKELEELCRQSGLVFQLNDLPLPKWSGEVVHADANGQLDQRLVKEIFWELLEVNFRTELITLDRAVVPEPQGDSDASIVMRDQWMDREQLINSCWIGHAHRPLVTSPGLSSDHPHEYRLRFLKALATVLQSWPGMKPPELEKPFPDMRSIVFEIEVRKLEEAMAYYYTRKFLLTFHRPATIPHVSPYESIFNE</sequence>
<reference evidence="1" key="1">
    <citation type="submission" date="2022-08" db="EMBL/GenBank/DDBJ databases">
        <authorList>
            <consortium name="DOE Joint Genome Institute"/>
            <person name="Min B."/>
            <person name="Riley R."/>
            <person name="Sierra-Patev S."/>
            <person name="Naranjo-Ortiz M."/>
            <person name="Looney B."/>
            <person name="Konkel Z."/>
            <person name="Slot J.C."/>
            <person name="Sakamoto Y."/>
            <person name="Steenwyk J.L."/>
            <person name="Rokas A."/>
            <person name="Carro J."/>
            <person name="Camarero S."/>
            <person name="Ferreira P."/>
            <person name="Molpeceres G."/>
            <person name="Ruiz-Duenas F.J."/>
            <person name="Serrano A."/>
            <person name="Henrissat B."/>
            <person name="Drula E."/>
            <person name="Hughes K.W."/>
            <person name="Mata J.L."/>
            <person name="Ishikawa N.K."/>
            <person name="Vargas-Isla R."/>
            <person name="Ushijima S."/>
            <person name="Smith C.A."/>
            <person name="Ahrendt S."/>
            <person name="Andreopoulos W."/>
            <person name="He G."/>
            <person name="Labutti K."/>
            <person name="Lipzen A."/>
            <person name="Ng V."/>
            <person name="Sandor L."/>
            <person name="Barry K."/>
            <person name="Martinez A.T."/>
            <person name="Xiao Y."/>
            <person name="Gibbons J.G."/>
            <person name="Terashima K."/>
            <person name="Hibbett D.S."/>
            <person name="Grigoriev I.V."/>
        </authorList>
    </citation>
    <scope>NUCLEOTIDE SEQUENCE</scope>
    <source>
        <strain evidence="1">TFB9207</strain>
    </source>
</reference>
<proteinExistence type="predicted"/>
<evidence type="ECO:0000313" key="2">
    <source>
        <dbReference type="Proteomes" id="UP001163846"/>
    </source>
</evidence>
<name>A0AA38U271_9AGAR</name>
<gene>
    <name evidence="1" type="ORF">F5878DRAFT_550082</name>
</gene>
<dbReference type="EMBL" id="MU808052">
    <property type="protein sequence ID" value="KAJ3830911.1"/>
    <property type="molecule type" value="Genomic_DNA"/>
</dbReference>
<keyword evidence="2" id="KW-1185">Reference proteome</keyword>
<dbReference type="Proteomes" id="UP001163846">
    <property type="component" value="Unassembled WGS sequence"/>
</dbReference>
<protein>
    <submittedName>
        <fullName evidence="1">Uncharacterized protein</fullName>
    </submittedName>
</protein>